<sequence>MSITIGNYSFEGPFGNTANLRNNSGVYAILSRRTDADRYTVIDIGEAGWIQDRVANHDRRDQWGRNNHGTLAVAALYCDEPARMRIERELRAQFNPVCGVR</sequence>
<dbReference type="EMBL" id="JBHRSU010000036">
    <property type="protein sequence ID" value="MFC3102003.1"/>
    <property type="molecule type" value="Genomic_DNA"/>
</dbReference>
<comment type="caution">
    <text evidence="1">The sequence shown here is derived from an EMBL/GenBank/DDBJ whole genome shotgun (WGS) entry which is preliminary data.</text>
</comment>
<dbReference type="RefSeq" id="WP_336920128.1">
    <property type="nucleotide sequence ID" value="NZ_JBANRN010000014.1"/>
</dbReference>
<organism evidence="1 2">
    <name type="scientific">Alteraurantiacibacter lauratis</name>
    <dbReference type="NCBI Taxonomy" id="2054627"/>
    <lineage>
        <taxon>Bacteria</taxon>
        <taxon>Pseudomonadati</taxon>
        <taxon>Pseudomonadota</taxon>
        <taxon>Alphaproteobacteria</taxon>
        <taxon>Sphingomonadales</taxon>
        <taxon>Erythrobacteraceae</taxon>
        <taxon>Alteraurantiacibacter</taxon>
    </lineage>
</organism>
<evidence type="ECO:0000313" key="2">
    <source>
        <dbReference type="Proteomes" id="UP001595378"/>
    </source>
</evidence>
<evidence type="ECO:0008006" key="3">
    <source>
        <dbReference type="Google" id="ProtNLM"/>
    </source>
</evidence>
<proteinExistence type="predicted"/>
<protein>
    <recommendedName>
        <fullName evidence="3">GIY-YIG nuclease family protein</fullName>
    </recommendedName>
</protein>
<name>A0ABV7EH60_9SPHN</name>
<evidence type="ECO:0000313" key="1">
    <source>
        <dbReference type="EMBL" id="MFC3102003.1"/>
    </source>
</evidence>
<dbReference type="Proteomes" id="UP001595378">
    <property type="component" value="Unassembled WGS sequence"/>
</dbReference>
<gene>
    <name evidence="1" type="ORF">ACFODK_14025</name>
</gene>
<keyword evidence="2" id="KW-1185">Reference proteome</keyword>
<reference evidence="2" key="1">
    <citation type="journal article" date="2019" name="Int. J. Syst. Evol. Microbiol.">
        <title>The Global Catalogue of Microorganisms (GCM) 10K type strain sequencing project: providing services to taxonomists for standard genome sequencing and annotation.</title>
        <authorList>
            <consortium name="The Broad Institute Genomics Platform"/>
            <consortium name="The Broad Institute Genome Sequencing Center for Infectious Disease"/>
            <person name="Wu L."/>
            <person name="Ma J."/>
        </authorList>
    </citation>
    <scope>NUCLEOTIDE SEQUENCE [LARGE SCALE GENOMIC DNA]</scope>
    <source>
        <strain evidence="2">KCTC 52606</strain>
    </source>
</reference>
<accession>A0ABV7EH60</accession>